<sequence>MEQKDTLRDNIEDMGYFVGWMIFGVLIGWGIAWLAQHPWMSSPFYDFYGVAGAAIAVMWASFRRQKHLEHLPHVRMHLERMAGKKR</sequence>
<keyword evidence="1" id="KW-0812">Transmembrane</keyword>
<gene>
    <name evidence="2" type="ORF">H1016_03250</name>
</gene>
<dbReference type="EMBL" id="DVAB01000025">
    <property type="protein sequence ID" value="HIK00530.1"/>
    <property type="molecule type" value="Genomic_DNA"/>
</dbReference>
<comment type="caution">
    <text evidence="2">The sequence shown here is derived from an EMBL/GenBank/DDBJ whole genome shotgun (WGS) entry which is preliminary data.</text>
</comment>
<dbReference type="Proteomes" id="UP000646946">
    <property type="component" value="Unassembled WGS sequence"/>
</dbReference>
<dbReference type="AlphaFoldDB" id="A0A832X655"/>
<feature type="transmembrane region" description="Helical" evidence="1">
    <location>
        <begin position="44"/>
        <end position="62"/>
    </location>
</feature>
<protein>
    <submittedName>
        <fullName evidence="2">Uncharacterized protein</fullName>
    </submittedName>
</protein>
<keyword evidence="3" id="KW-1185">Reference proteome</keyword>
<feature type="transmembrane region" description="Helical" evidence="1">
    <location>
        <begin position="14"/>
        <end position="32"/>
    </location>
</feature>
<accession>A0A832X655</accession>
<keyword evidence="1" id="KW-0472">Membrane</keyword>
<reference evidence="2 3" key="1">
    <citation type="journal article" name="Nat. Commun.">
        <title>Undinarchaeota illuminate DPANN phylogeny and the impact of gene transfer on archaeal evolution.</title>
        <authorList>
            <person name="Dombrowski N."/>
            <person name="Williams T.A."/>
            <person name="Sun J."/>
            <person name="Woodcroft B.J."/>
            <person name="Lee J.H."/>
            <person name="Minh B.Q."/>
            <person name="Rinke C."/>
            <person name="Spang A."/>
        </authorList>
    </citation>
    <scope>NUCLEOTIDE SEQUENCE [LARGE SCALE GENOMIC DNA]</scope>
    <source>
        <strain evidence="2">MAG_bin1129</strain>
    </source>
</reference>
<organism evidence="2 3">
    <name type="scientific">Candidatus Naiadarchaeum limnaeum</name>
    <dbReference type="NCBI Taxonomy" id="2756139"/>
    <lineage>
        <taxon>Archaea</taxon>
        <taxon>Candidatus Undinarchaeota</taxon>
        <taxon>Candidatus Undinarchaeia</taxon>
        <taxon>Candidatus Naiadarchaeales</taxon>
        <taxon>Candidatus Naiadarchaeaceae</taxon>
        <taxon>Candidatus Naiadarchaeum</taxon>
    </lineage>
</organism>
<evidence type="ECO:0000256" key="1">
    <source>
        <dbReference type="SAM" id="Phobius"/>
    </source>
</evidence>
<proteinExistence type="predicted"/>
<name>A0A832X655_9ARCH</name>
<keyword evidence="1" id="KW-1133">Transmembrane helix</keyword>
<evidence type="ECO:0000313" key="2">
    <source>
        <dbReference type="EMBL" id="HIK00530.1"/>
    </source>
</evidence>
<evidence type="ECO:0000313" key="3">
    <source>
        <dbReference type="Proteomes" id="UP000646946"/>
    </source>
</evidence>